<accession>A0ABS6FRM2</accession>
<evidence type="ECO:0000313" key="1">
    <source>
        <dbReference type="EMBL" id="MBU5672678.1"/>
    </source>
</evidence>
<sequence length="85" mass="9913">MDEQTLKYMGERVDRAREINKKITELRNFIKYSEGKDEVVLESNGRGRVDISSRRFERLSAKAKAAVLNEVEEEIKLLEQELAEI</sequence>
<dbReference type="Proteomes" id="UP000743001">
    <property type="component" value="Unassembled WGS sequence"/>
</dbReference>
<gene>
    <name evidence="1" type="ORF">KQJ23_12650</name>
</gene>
<keyword evidence="2" id="KW-1185">Reference proteome</keyword>
<evidence type="ECO:0000313" key="2">
    <source>
        <dbReference type="Proteomes" id="UP000743001"/>
    </source>
</evidence>
<reference evidence="1 2" key="1">
    <citation type="submission" date="2021-06" db="EMBL/GenBank/DDBJ databases">
        <authorList>
            <person name="Sun Q."/>
            <person name="Li D."/>
        </authorList>
    </citation>
    <scope>NUCLEOTIDE SEQUENCE [LARGE SCALE GENOMIC DNA]</scope>
    <source>
        <strain evidence="1 2">MSJ-6</strain>
    </source>
</reference>
<comment type="caution">
    <text evidence="1">The sequence shown here is derived from an EMBL/GenBank/DDBJ whole genome shotgun (WGS) entry which is preliminary data.</text>
</comment>
<proteinExistence type="predicted"/>
<protein>
    <submittedName>
        <fullName evidence="1">Uncharacterized protein</fullName>
    </submittedName>
</protein>
<organism evidence="1 2">
    <name type="scientific">Paenibacillus brevis</name>
    <dbReference type="NCBI Taxonomy" id="2841508"/>
    <lineage>
        <taxon>Bacteria</taxon>
        <taxon>Bacillati</taxon>
        <taxon>Bacillota</taxon>
        <taxon>Bacilli</taxon>
        <taxon>Bacillales</taxon>
        <taxon>Paenibacillaceae</taxon>
        <taxon>Paenibacillus</taxon>
    </lineage>
</organism>
<dbReference type="EMBL" id="JAHLQJ010000010">
    <property type="protein sequence ID" value="MBU5672678.1"/>
    <property type="molecule type" value="Genomic_DNA"/>
</dbReference>
<dbReference type="RefSeq" id="WP_216479258.1">
    <property type="nucleotide sequence ID" value="NZ_JAHLQJ010000010.1"/>
</dbReference>
<name>A0ABS6FRM2_9BACL</name>